<evidence type="ECO:0000259" key="3">
    <source>
        <dbReference type="Pfam" id="PF00501"/>
    </source>
</evidence>
<dbReference type="AlphaFoldDB" id="F1T7D2"/>
<dbReference type="CDD" id="cd04433">
    <property type="entry name" value="AFD_class_I"/>
    <property type="match status" value="1"/>
</dbReference>
<dbReference type="eggNOG" id="COG0318">
    <property type="taxonomic scope" value="Bacteria"/>
</dbReference>
<dbReference type="InterPro" id="IPR000873">
    <property type="entry name" value="AMP-dep_synth/lig_dom"/>
</dbReference>
<evidence type="ECO:0000256" key="1">
    <source>
        <dbReference type="ARBA" id="ARBA00006432"/>
    </source>
</evidence>
<dbReference type="PANTHER" id="PTHR24096">
    <property type="entry name" value="LONG-CHAIN-FATTY-ACID--COA LIGASE"/>
    <property type="match status" value="1"/>
</dbReference>
<dbReference type="InterPro" id="IPR042099">
    <property type="entry name" value="ANL_N_sf"/>
</dbReference>
<keyword evidence="2 5" id="KW-0436">Ligase</keyword>
<dbReference type="InterPro" id="IPR025110">
    <property type="entry name" value="AMP-bd_C"/>
</dbReference>
<dbReference type="Gene3D" id="3.30.300.30">
    <property type="match status" value="1"/>
</dbReference>
<gene>
    <name evidence="5" type="ORF">Cpap_3813</name>
</gene>
<evidence type="ECO:0000259" key="4">
    <source>
        <dbReference type="Pfam" id="PF13193"/>
    </source>
</evidence>
<sequence length="463" mass="51246">MLFEKIKEYSEKELFALASESTKITYKELYKKLAENQALLRMNGFCENDTVVLKITNQVHYVIAFLSLLSIPCWVVPVPSNIMPGELENVLADTAGKLFDDSTYSSLESCGGAPTDLQMPNPEMGGIYHLTSGSTGKSKLCVRTVKHLSLEGECFRREFGLEASESIISASPVYHSFALGAALMTAFMSGCLLYVVDSFAPRQILRMIHNNKINILIMVPAMARALCNTYTKQNYSLESIRIALVGAGPVTKDLYETIKDKFGITLFSNYGSTETGGIISRLVPMPYKSIGKPMKGVKVKLCDSSHNAVGTGEEGEVWVKGTYMMQGYLGEEKSIYDEDGFFNMGDLAYMDEGGFLYITGRTKLLINIGGKKVNPYEVEKTILKHPAVEECAVTGFVKDNGEECVKATIVASDVTEEQIYDFCSKYMNKHQCPTVIEFAEKLPRNSLGKILRDVLNKNISEIS</sequence>
<dbReference type="RefSeq" id="WP_004616044.1">
    <property type="nucleotide sequence ID" value="NZ_ACXX02000001.1"/>
</dbReference>
<evidence type="ECO:0000313" key="6">
    <source>
        <dbReference type="Proteomes" id="UP000003860"/>
    </source>
</evidence>
<dbReference type="Gene3D" id="3.40.50.12780">
    <property type="entry name" value="N-terminal domain of ligase-like"/>
    <property type="match status" value="1"/>
</dbReference>
<dbReference type="EMBL" id="ACXX02000001">
    <property type="protein sequence ID" value="EGD49380.1"/>
    <property type="molecule type" value="Genomic_DNA"/>
</dbReference>
<evidence type="ECO:0000313" key="5">
    <source>
        <dbReference type="EMBL" id="EGD49380.1"/>
    </source>
</evidence>
<dbReference type="Proteomes" id="UP000003860">
    <property type="component" value="Unassembled WGS sequence"/>
</dbReference>
<dbReference type="Pfam" id="PF13193">
    <property type="entry name" value="AMP-binding_C"/>
    <property type="match status" value="1"/>
</dbReference>
<feature type="domain" description="AMP-dependent synthetase/ligase" evidence="3">
    <location>
        <begin position="15"/>
        <end position="95"/>
    </location>
</feature>
<feature type="domain" description="AMP-dependent synthetase/ligase" evidence="3">
    <location>
        <begin position="122"/>
        <end position="329"/>
    </location>
</feature>
<dbReference type="SUPFAM" id="SSF56801">
    <property type="entry name" value="Acetyl-CoA synthetase-like"/>
    <property type="match status" value="1"/>
</dbReference>
<reference evidence="5" key="2">
    <citation type="submission" date="2011-01" db="EMBL/GenBank/DDBJ databases">
        <title>The Non-contiguous Finished genome of Clostridium papyrosolvens.</title>
        <authorList>
            <person name="Lucas S."/>
            <person name="Copeland A."/>
            <person name="Lapidus A."/>
            <person name="Cheng J.-F."/>
            <person name="Goodwin L."/>
            <person name="Pitluck S."/>
            <person name="Misra M."/>
            <person name="Chertkov O."/>
            <person name="Detter J.C."/>
            <person name="Han C."/>
            <person name="Tapia R."/>
            <person name="Land M."/>
            <person name="Hauser L."/>
            <person name="Kyrpides N."/>
            <person name="Ivanova N."/>
            <person name="Pagani I."/>
            <person name="Mouttaki H."/>
            <person name="He Z."/>
            <person name="Zhou J."/>
            <person name="Hemme C.L."/>
            <person name="Woyke T."/>
        </authorList>
    </citation>
    <scope>NUCLEOTIDE SEQUENCE [LARGE SCALE GENOMIC DNA]</scope>
    <source>
        <strain evidence="5">DSM 2782</strain>
    </source>
</reference>
<dbReference type="InterPro" id="IPR045851">
    <property type="entry name" value="AMP-bd_C_sf"/>
</dbReference>
<name>F1T7D2_9FIRM</name>
<dbReference type="GO" id="GO:0016405">
    <property type="term" value="F:CoA-ligase activity"/>
    <property type="evidence" value="ECO:0007669"/>
    <property type="project" value="TreeGrafter"/>
</dbReference>
<dbReference type="OrthoDB" id="9778383at2"/>
<evidence type="ECO:0000256" key="2">
    <source>
        <dbReference type="ARBA" id="ARBA00022598"/>
    </source>
</evidence>
<dbReference type="PANTHER" id="PTHR24096:SF149">
    <property type="entry name" value="AMP-BINDING DOMAIN-CONTAINING PROTEIN-RELATED"/>
    <property type="match status" value="1"/>
</dbReference>
<comment type="similarity">
    <text evidence="1">Belongs to the ATP-dependent AMP-binding enzyme family.</text>
</comment>
<protein>
    <submittedName>
        <fullName evidence="5">AMP-dependent synthetase and ligase</fullName>
    </submittedName>
</protein>
<comment type="caution">
    <text evidence="5">The sequence shown here is derived from an EMBL/GenBank/DDBJ whole genome shotgun (WGS) entry which is preliminary data.</text>
</comment>
<organism evidence="5 6">
    <name type="scientific">Ruminiclostridium papyrosolvens DSM 2782</name>
    <dbReference type="NCBI Taxonomy" id="588581"/>
    <lineage>
        <taxon>Bacteria</taxon>
        <taxon>Bacillati</taxon>
        <taxon>Bacillota</taxon>
        <taxon>Clostridia</taxon>
        <taxon>Eubacteriales</taxon>
        <taxon>Oscillospiraceae</taxon>
        <taxon>Ruminiclostridium</taxon>
    </lineage>
</organism>
<reference evidence="5" key="1">
    <citation type="submission" date="2009-07" db="EMBL/GenBank/DDBJ databases">
        <authorList>
            <consortium name="US DOE Joint Genome Institute (JGI-PGF)"/>
            <person name="Lucas S."/>
            <person name="Copeland A."/>
            <person name="Lapidus A."/>
            <person name="Glavina del Rio T."/>
            <person name="Tice H."/>
            <person name="Bruce D."/>
            <person name="Goodwin L."/>
            <person name="Pitluck S."/>
            <person name="Larimer F."/>
            <person name="Land M.L."/>
            <person name="Mouttaki H."/>
            <person name="He Z."/>
            <person name="Zhou J."/>
            <person name="Hemme C.L."/>
        </authorList>
    </citation>
    <scope>NUCLEOTIDE SEQUENCE [LARGE SCALE GENOMIC DNA]</scope>
    <source>
        <strain evidence="5">DSM 2782</strain>
    </source>
</reference>
<keyword evidence="6" id="KW-1185">Reference proteome</keyword>
<feature type="domain" description="AMP-binding enzyme C-terminal" evidence="4">
    <location>
        <begin position="377"/>
        <end position="449"/>
    </location>
</feature>
<dbReference type="STRING" id="588581.Cpap_3813"/>
<dbReference type="Pfam" id="PF00501">
    <property type="entry name" value="AMP-binding"/>
    <property type="match status" value="2"/>
</dbReference>
<proteinExistence type="inferred from homology"/>
<accession>F1T7D2</accession>